<dbReference type="Pfam" id="PF00892">
    <property type="entry name" value="EamA"/>
    <property type="match status" value="1"/>
</dbReference>
<accession>A0A1Y0D5T2</accession>
<evidence type="ECO:0000313" key="10">
    <source>
        <dbReference type="EMBL" id="ART82526.1"/>
    </source>
</evidence>
<feature type="transmembrane region" description="Helical" evidence="8">
    <location>
        <begin position="239"/>
        <end position="258"/>
    </location>
</feature>
<keyword evidence="6 8" id="KW-1133">Transmembrane helix</keyword>
<evidence type="ECO:0000256" key="6">
    <source>
        <dbReference type="ARBA" id="ARBA00022989"/>
    </source>
</evidence>
<keyword evidence="11" id="KW-1185">Reference proteome</keyword>
<feature type="transmembrane region" description="Helical" evidence="8">
    <location>
        <begin position="213"/>
        <end position="232"/>
    </location>
</feature>
<keyword evidence="4" id="KW-1003">Cell membrane</keyword>
<dbReference type="KEGG" id="opf:CBP31_07755"/>
<evidence type="ECO:0000259" key="9">
    <source>
        <dbReference type="Pfam" id="PF00892"/>
    </source>
</evidence>
<keyword evidence="5 8" id="KW-0812">Transmembrane</keyword>
<evidence type="ECO:0000256" key="2">
    <source>
        <dbReference type="ARBA" id="ARBA00007362"/>
    </source>
</evidence>
<keyword evidence="7 8" id="KW-0472">Membrane</keyword>
<feature type="transmembrane region" description="Helical" evidence="8">
    <location>
        <begin position="39"/>
        <end position="60"/>
    </location>
</feature>
<comment type="similarity">
    <text evidence="2">Belongs to the EamA transporter family.</text>
</comment>
<evidence type="ECO:0000256" key="4">
    <source>
        <dbReference type="ARBA" id="ARBA00022475"/>
    </source>
</evidence>
<dbReference type="SUPFAM" id="SSF103481">
    <property type="entry name" value="Multidrug resistance efflux transporter EmrE"/>
    <property type="match status" value="2"/>
</dbReference>
<dbReference type="RefSeq" id="WP_087036056.1">
    <property type="nucleotide sequence ID" value="NZ_CP021377.1"/>
</dbReference>
<keyword evidence="3" id="KW-0813">Transport</keyword>
<evidence type="ECO:0000313" key="11">
    <source>
        <dbReference type="Proteomes" id="UP000243937"/>
    </source>
</evidence>
<evidence type="ECO:0000256" key="8">
    <source>
        <dbReference type="SAM" id="Phobius"/>
    </source>
</evidence>
<dbReference type="Proteomes" id="UP000243937">
    <property type="component" value="Chromosome"/>
</dbReference>
<evidence type="ECO:0000256" key="1">
    <source>
        <dbReference type="ARBA" id="ARBA00004651"/>
    </source>
</evidence>
<evidence type="ECO:0000256" key="7">
    <source>
        <dbReference type="ARBA" id="ARBA00023136"/>
    </source>
</evidence>
<gene>
    <name evidence="10" type="ORF">CBP31_07755</name>
</gene>
<dbReference type="PANTHER" id="PTHR22911:SF137">
    <property type="entry name" value="SOLUTE CARRIER FAMILY 35 MEMBER G2-RELATED"/>
    <property type="match status" value="1"/>
</dbReference>
<dbReference type="InterPro" id="IPR037185">
    <property type="entry name" value="EmrE-like"/>
</dbReference>
<dbReference type="EMBL" id="CP021377">
    <property type="protein sequence ID" value="ART82526.1"/>
    <property type="molecule type" value="Genomic_DNA"/>
</dbReference>
<dbReference type="OrthoDB" id="369870at2"/>
<dbReference type="InterPro" id="IPR004626">
    <property type="entry name" value="RarD"/>
</dbReference>
<feature type="transmembrane region" description="Helical" evidence="8">
    <location>
        <begin position="9"/>
        <end position="27"/>
    </location>
</feature>
<feature type="transmembrane region" description="Helical" evidence="8">
    <location>
        <begin position="104"/>
        <end position="121"/>
    </location>
</feature>
<dbReference type="NCBIfam" id="TIGR00688">
    <property type="entry name" value="rarD"/>
    <property type="match status" value="1"/>
</dbReference>
<dbReference type="InterPro" id="IPR000620">
    <property type="entry name" value="EamA_dom"/>
</dbReference>
<feature type="transmembrane region" description="Helical" evidence="8">
    <location>
        <begin position="152"/>
        <end position="167"/>
    </location>
</feature>
<protein>
    <submittedName>
        <fullName evidence="10">Protein RarD</fullName>
    </submittedName>
</protein>
<proteinExistence type="inferred from homology"/>
<feature type="transmembrane region" description="Helical" evidence="8">
    <location>
        <begin position="72"/>
        <end position="92"/>
    </location>
</feature>
<feature type="transmembrane region" description="Helical" evidence="8">
    <location>
        <begin position="270"/>
        <end position="288"/>
    </location>
</feature>
<evidence type="ECO:0000256" key="3">
    <source>
        <dbReference type="ARBA" id="ARBA00022448"/>
    </source>
</evidence>
<comment type="subcellular location">
    <subcellularLocation>
        <location evidence="1">Cell membrane</location>
        <topology evidence="1">Multi-pass membrane protein</topology>
    </subcellularLocation>
</comment>
<feature type="transmembrane region" description="Helical" evidence="8">
    <location>
        <begin position="128"/>
        <end position="146"/>
    </location>
</feature>
<sequence>MEKDQGTKGALYAVGAYTLWGIAPLYFKQLTHIPAYEILTHRVIWSFLLLLVLLSVLKFWPRVRAMLRQPKYLLLLTLSSVIIGLNWLVFIWAVNNNHMLDASLGYYINPLFNIVLAMLFLGERFRRMQWWAVALAASGVVLQLVIFGSLPWIALVLAISFGLYGLIRKQVPVDPITGLTIETLVLLPLAAIYLFFIADSPTSNLSVNSLNTNLWLVSAGLVTTAPLLLFAGAAKRLKLSTLGFFQYIGPSLMFLVAVGLFDEAFTQDKIITFALIWCSLVIYSWDGIKHRRAREV</sequence>
<feature type="transmembrane region" description="Helical" evidence="8">
    <location>
        <begin position="179"/>
        <end position="198"/>
    </location>
</feature>
<reference evidence="10 11" key="1">
    <citation type="journal article" date="2014" name="Int. J. Syst. Evol. Microbiol.">
        <title>Oceanisphaera profunda sp. nov., a marine bacterium isolated from deep-sea sediment, and emended description of the genus Oceanisphaera.</title>
        <authorList>
            <person name="Xu Z."/>
            <person name="Zhang X.Y."/>
            <person name="Su H.N."/>
            <person name="Yu Z.C."/>
            <person name="Liu C."/>
            <person name="Li H."/>
            <person name="Chen X.L."/>
            <person name="Song X.Y."/>
            <person name="Xie B.B."/>
            <person name="Qin Q.L."/>
            <person name="Zhou B.C."/>
            <person name="Shi M."/>
            <person name="Huang Y."/>
            <person name="Zhang Y.Z."/>
        </authorList>
    </citation>
    <scope>NUCLEOTIDE SEQUENCE [LARGE SCALE GENOMIC DNA]</scope>
    <source>
        <strain evidence="10 11">SM1222</strain>
    </source>
</reference>
<organism evidence="10 11">
    <name type="scientific">Oceanisphaera profunda</name>
    <dbReference type="NCBI Taxonomy" id="1416627"/>
    <lineage>
        <taxon>Bacteria</taxon>
        <taxon>Pseudomonadati</taxon>
        <taxon>Pseudomonadota</taxon>
        <taxon>Gammaproteobacteria</taxon>
        <taxon>Aeromonadales</taxon>
        <taxon>Aeromonadaceae</taxon>
        <taxon>Oceanisphaera</taxon>
    </lineage>
</organism>
<dbReference type="GO" id="GO:0005886">
    <property type="term" value="C:plasma membrane"/>
    <property type="evidence" value="ECO:0007669"/>
    <property type="project" value="UniProtKB-SubCell"/>
</dbReference>
<evidence type="ECO:0000256" key="5">
    <source>
        <dbReference type="ARBA" id="ARBA00022692"/>
    </source>
</evidence>
<dbReference type="PANTHER" id="PTHR22911">
    <property type="entry name" value="ACYL-MALONYL CONDENSING ENZYME-RELATED"/>
    <property type="match status" value="1"/>
</dbReference>
<name>A0A1Y0D5T2_9GAMM</name>
<feature type="domain" description="EamA" evidence="9">
    <location>
        <begin position="8"/>
        <end position="142"/>
    </location>
</feature>
<dbReference type="AlphaFoldDB" id="A0A1Y0D5T2"/>